<keyword evidence="2" id="KW-1133">Transmembrane helix</keyword>
<comment type="caution">
    <text evidence="4">The sequence shown here is derived from an EMBL/GenBank/DDBJ whole genome shotgun (WGS) entry which is preliminary data.</text>
</comment>
<dbReference type="Pfam" id="PF07898">
    <property type="entry name" value="DUF1676"/>
    <property type="match status" value="2"/>
</dbReference>
<gene>
    <name evidence="4" type="ORF">GEV33_014226</name>
</gene>
<evidence type="ECO:0000256" key="1">
    <source>
        <dbReference type="SAM" id="MobiDB-lite"/>
    </source>
</evidence>
<keyword evidence="2" id="KW-0812">Transmembrane</keyword>
<feature type="region of interest" description="Disordered" evidence="1">
    <location>
        <begin position="1038"/>
        <end position="1068"/>
    </location>
</feature>
<sequence length="1110" mass="122511">MDGTWSRSRRGHVVIEVLYVVLCLVSDLRGSKLDCESDLDKELKRYVDRVLSVDEYSIIPGVGIERAANASRTLVDDDRICDKARSYGSIESYVQRRLEEYTKTHVLAVNIPATARFFQGSGDQDKEALSAADTGRNSFLTGFGMGFLAFALKKLLLPVFIGAQLVKSVVIAMFLPTILGGFGKLLGKGLSTFSGISGASAGINNNNQQIEDFEFKDADPYSNEAVQDYGEGGGDGLGLHVASTTAATVANANSRFGFGHHRLSYGQNDNYYMKKPNKKTDYKVFHKIPSSSLLLTSYDPFYSPLLSRLDAVFQQLGLGNEKSPETEKCRERLVCMMYANPAKYAPYSNLVSAQLSRELNELRKPASDNPDILRFFRYMKAAKDGQDGEECLAHGGCPSLTTSQASPAILTTYNDINKLRGRTLVFAGAASGCFREASVDGYRDFGVLSGNGWLGTADLGLCGCGLGMLLICLAGENCYGISEFQTLCLTTAIPIQVQWHKTLHKTVFPFRNKRIIKGFPAGFVFFVSTENEITTKGIGRISIKPNKIALNPTCHIITTSSGPGRRHCPPSDITSSRRTIPSPFLSSLLPLSLGIAPVARLGQTPSITPSYKTEDNRLTGTVRSRLDLTSRHSVQLVTYLRQHTFVTLVALQSIGPDDVNFGPRNEAQERSLLDLIGLGTGPDTDPYLAKTNAACLEGDLAECFKSRALISLDEFFQKPQYSLNENVRILRMPERQLRQLVHEPYEYSSAPRSEESEWDQLVKFGMRKIEKFLKSTAIEVRFDNEVTERGRYSPRFIDEIADEIDVIEDKKDSLFKRKQLKKLFIPMLIILKLFKLKLLLFLPLILGLASFKKLLGFLAIVIPGLIGYFKLCKPNLQSQNYYTGPHYSPAGVGYPAHYRGEPEYSDSAQYGGSGGGGSIHFANDNHAQHLAYNGWGHYRNNGGDIKAEGEQRSATKKSILPDSVCIAGTGLSGWGNQQYTRVSVISRGEATPSGRRRLGELHALVGLHSEKQDFSGWKSRVECLGFFFYGVPPEHISPMRHDPNAETSTSGRATNAPEAAGFPTGHRSQMVDGRRIEVTVNDYSCFIWTMSLSTNRTGRRSENGAARMCT</sequence>
<evidence type="ECO:0000256" key="2">
    <source>
        <dbReference type="SAM" id="Phobius"/>
    </source>
</evidence>
<evidence type="ECO:0000313" key="4">
    <source>
        <dbReference type="EMBL" id="KAH0808567.1"/>
    </source>
</evidence>
<name>A0A8J6L6S0_TENMO</name>
<feature type="transmembrane region" description="Helical" evidence="2">
    <location>
        <begin position="854"/>
        <end position="871"/>
    </location>
</feature>
<dbReference type="PANTHER" id="PTHR21879:SF10">
    <property type="entry name" value="LP14110P"/>
    <property type="match status" value="1"/>
</dbReference>
<keyword evidence="5" id="KW-1185">Reference proteome</keyword>
<feature type="chain" id="PRO_5035299407" evidence="3">
    <location>
        <begin position="31"/>
        <end position="1110"/>
    </location>
</feature>
<evidence type="ECO:0000256" key="3">
    <source>
        <dbReference type="SAM" id="SignalP"/>
    </source>
</evidence>
<dbReference type="GO" id="GO:0016020">
    <property type="term" value="C:membrane"/>
    <property type="evidence" value="ECO:0007669"/>
    <property type="project" value="TreeGrafter"/>
</dbReference>
<feature type="signal peptide" evidence="3">
    <location>
        <begin position="1"/>
        <end position="30"/>
    </location>
</feature>
<dbReference type="Proteomes" id="UP000719412">
    <property type="component" value="Unassembled WGS sequence"/>
</dbReference>
<proteinExistence type="predicted"/>
<dbReference type="InterPro" id="IPR012464">
    <property type="entry name" value="DUF1676"/>
</dbReference>
<accession>A0A8J6L6S0</accession>
<dbReference type="EMBL" id="JABDTM020028666">
    <property type="protein sequence ID" value="KAH0808567.1"/>
    <property type="molecule type" value="Genomic_DNA"/>
</dbReference>
<reference evidence="4" key="2">
    <citation type="submission" date="2021-08" db="EMBL/GenBank/DDBJ databases">
        <authorList>
            <person name="Eriksson T."/>
        </authorList>
    </citation>
    <scope>NUCLEOTIDE SEQUENCE</scope>
    <source>
        <strain evidence="4">Stoneville</strain>
        <tissue evidence="4">Whole head</tissue>
    </source>
</reference>
<evidence type="ECO:0000313" key="5">
    <source>
        <dbReference type="Proteomes" id="UP000719412"/>
    </source>
</evidence>
<reference evidence="4" key="1">
    <citation type="journal article" date="2020" name="J Insects Food Feed">
        <title>The yellow mealworm (Tenebrio molitor) genome: a resource for the emerging insects as food and feed industry.</title>
        <authorList>
            <person name="Eriksson T."/>
            <person name="Andere A."/>
            <person name="Kelstrup H."/>
            <person name="Emery V."/>
            <person name="Picard C."/>
        </authorList>
    </citation>
    <scope>NUCLEOTIDE SEQUENCE</scope>
    <source>
        <strain evidence="4">Stoneville</strain>
        <tissue evidence="4">Whole head</tissue>
    </source>
</reference>
<organism evidence="4 5">
    <name type="scientific">Tenebrio molitor</name>
    <name type="common">Yellow mealworm beetle</name>
    <dbReference type="NCBI Taxonomy" id="7067"/>
    <lineage>
        <taxon>Eukaryota</taxon>
        <taxon>Metazoa</taxon>
        <taxon>Ecdysozoa</taxon>
        <taxon>Arthropoda</taxon>
        <taxon>Hexapoda</taxon>
        <taxon>Insecta</taxon>
        <taxon>Pterygota</taxon>
        <taxon>Neoptera</taxon>
        <taxon>Endopterygota</taxon>
        <taxon>Coleoptera</taxon>
        <taxon>Polyphaga</taxon>
        <taxon>Cucujiformia</taxon>
        <taxon>Tenebrionidae</taxon>
        <taxon>Tenebrio</taxon>
    </lineage>
</organism>
<protein>
    <submittedName>
        <fullName evidence="4">Uncharacterized protein</fullName>
    </submittedName>
</protein>
<feature type="transmembrane region" description="Helical" evidence="2">
    <location>
        <begin position="823"/>
        <end position="848"/>
    </location>
</feature>
<dbReference type="AlphaFoldDB" id="A0A8J6L6S0"/>
<keyword evidence="3" id="KW-0732">Signal</keyword>
<keyword evidence="2" id="KW-0472">Membrane</keyword>
<dbReference type="PANTHER" id="PTHR21879">
    <property type="entry name" value="FI03362P-RELATED-RELATED"/>
    <property type="match status" value="1"/>
</dbReference>